<dbReference type="AlphaFoldDB" id="A0A097KNJ1"/>
<comment type="function">
    <text evidence="11">Component of the F(0) channel, it forms part of the peripheral stalk, linking F(1) to F(0).</text>
</comment>
<keyword evidence="13" id="KW-0175">Coiled coil</keyword>
<keyword evidence="14" id="KW-0150">Chloroplast</keyword>
<comment type="miscellaneous">
    <text evidence="11">In plastids the F-type ATPase is also known as CF(1)CF(0).</text>
</comment>
<evidence type="ECO:0000256" key="12">
    <source>
        <dbReference type="RuleBase" id="RU003848"/>
    </source>
</evidence>
<organism evidence="14">
    <name type="scientific">Gloeotilopsis sterilis</name>
    <name type="common">Green alga</name>
    <dbReference type="NCBI Taxonomy" id="160069"/>
    <lineage>
        <taxon>Eukaryota</taxon>
        <taxon>Viridiplantae</taxon>
        <taxon>Chlorophyta</taxon>
        <taxon>core chlorophytes</taxon>
        <taxon>Ulvophyceae</taxon>
        <taxon>OUU clade</taxon>
        <taxon>Ulotrichales</taxon>
        <taxon>Ulotrichaceae</taxon>
        <taxon>Gloeotilopsis</taxon>
    </lineage>
</organism>
<evidence type="ECO:0000256" key="13">
    <source>
        <dbReference type="SAM" id="Coils"/>
    </source>
</evidence>
<keyword evidence="9 11" id="KW-0066">ATP synthesis</keyword>
<proteinExistence type="inferred from homology"/>
<dbReference type="GeneID" id="22160029"/>
<evidence type="ECO:0000256" key="1">
    <source>
        <dbReference type="ARBA" id="ARBA00004167"/>
    </source>
</evidence>
<sequence length="182" mass="21000">MEVIMMILTLFTNLPLGEEFGFNTNILETNIINLAVVLGVVISFVGDALKSLLENRKQTILKNLLEAEQRAIEAEEKLTKAQMQLENAKQKALEIREQSFLTAEQEKKLCIRQAEQDAQRLETLKYETLAFQQKKIINQLSQQVVKLALNQVREKLNTKLEKTFHTSVNNFNIVLFTNYKMK</sequence>
<evidence type="ECO:0000256" key="3">
    <source>
        <dbReference type="ARBA" id="ARBA00022547"/>
    </source>
</evidence>
<feature type="transmembrane region" description="Helical" evidence="11">
    <location>
        <begin position="31"/>
        <end position="49"/>
    </location>
</feature>
<evidence type="ECO:0000256" key="4">
    <source>
        <dbReference type="ARBA" id="ARBA00022692"/>
    </source>
</evidence>
<evidence type="ECO:0000256" key="11">
    <source>
        <dbReference type="HAMAP-Rule" id="MF_01398"/>
    </source>
</evidence>
<keyword evidence="11" id="KW-0793">Thylakoid</keyword>
<evidence type="ECO:0000256" key="10">
    <source>
        <dbReference type="ARBA" id="ARBA00025198"/>
    </source>
</evidence>
<evidence type="ECO:0000256" key="2">
    <source>
        <dbReference type="ARBA" id="ARBA00022448"/>
    </source>
</evidence>
<dbReference type="GO" id="GO:0009535">
    <property type="term" value="C:chloroplast thylakoid membrane"/>
    <property type="evidence" value="ECO:0007669"/>
    <property type="project" value="UniProtKB-SubCell"/>
</dbReference>
<comment type="subcellular location">
    <subcellularLocation>
        <location evidence="1">Membrane</location>
        <topology evidence="1">Single-pass membrane protein</topology>
    </subcellularLocation>
    <subcellularLocation>
        <location evidence="11">Plastid</location>
        <location evidence="11">Chloroplast thylakoid membrane</location>
        <topology evidence="11">Single-pass membrane protein</topology>
    </subcellularLocation>
</comment>
<dbReference type="GO" id="GO:0045259">
    <property type="term" value="C:proton-transporting ATP synthase complex"/>
    <property type="evidence" value="ECO:0007669"/>
    <property type="project" value="UniProtKB-KW"/>
</dbReference>
<keyword evidence="4 11" id="KW-0812">Transmembrane</keyword>
<comment type="similarity">
    <text evidence="11 12">Belongs to the ATPase B chain family.</text>
</comment>
<dbReference type="PANTHER" id="PTHR34264">
    <property type="entry name" value="ATP SYNTHASE SUBUNIT B, CHLOROPLASTIC"/>
    <property type="match status" value="1"/>
</dbReference>
<evidence type="ECO:0000256" key="7">
    <source>
        <dbReference type="ARBA" id="ARBA00023065"/>
    </source>
</evidence>
<evidence type="ECO:0000256" key="9">
    <source>
        <dbReference type="ARBA" id="ARBA00023310"/>
    </source>
</evidence>
<keyword evidence="5 11" id="KW-0375">Hydrogen ion transport</keyword>
<comment type="function">
    <text evidence="10 11">F(1)F(0) ATP synthase produces ATP from ADP in the presence of a proton or sodium gradient. F-type ATPases consist of two structural domains, F(1) containing the extramembraneous catalytic core and F(0) containing the membrane proton channel, linked together by a central stalk and a peripheral stalk. During catalysis, ATP synthesis in the catalytic domain of F(1) is coupled via a rotary mechanism of the central stalk subunits to proton translocation.</text>
</comment>
<evidence type="ECO:0000256" key="5">
    <source>
        <dbReference type="ARBA" id="ARBA00022781"/>
    </source>
</evidence>
<keyword evidence="7 11" id="KW-0406">Ion transport</keyword>
<dbReference type="PANTHER" id="PTHR34264:SF3">
    <property type="entry name" value="ATP SYNTHASE SUBUNIT B, CHLOROPLASTIC"/>
    <property type="match status" value="1"/>
</dbReference>
<keyword evidence="2 11" id="KW-0813">Transport</keyword>
<comment type="subunit">
    <text evidence="11">F-type ATPases have 2 components, F(1) - the catalytic core - and F(0) - the membrane proton channel. F(1) has five subunits: alpha(3), beta(3), gamma(1), delta(1), epsilon(1). F(0) has four main subunits: a(1), b(1), b'(1) and c(10-14). The alpha and beta chains form an alternating ring which encloses part of the gamma chain. F(1) is attached to F(0) by a central stalk formed by the gamma and epsilon chains, while a peripheral stalk is formed by the delta, b and b' chains.</text>
</comment>
<dbReference type="Pfam" id="PF00430">
    <property type="entry name" value="ATP-synt_B"/>
    <property type="match status" value="1"/>
</dbReference>
<dbReference type="GO" id="GO:0046933">
    <property type="term" value="F:proton-transporting ATP synthase activity, rotational mechanism"/>
    <property type="evidence" value="ECO:0007669"/>
    <property type="project" value="UniProtKB-UniRule"/>
</dbReference>
<keyword evidence="6 11" id="KW-1133">Transmembrane helix</keyword>
<dbReference type="CDD" id="cd06503">
    <property type="entry name" value="ATP-synt_Fo_b"/>
    <property type="match status" value="1"/>
</dbReference>
<protein>
    <recommendedName>
        <fullName evidence="11">ATP synthase subunit b, chloroplastic</fullName>
    </recommendedName>
    <alternativeName>
        <fullName evidence="11">ATP synthase F(0) sector subunit b</fullName>
    </alternativeName>
    <alternativeName>
        <fullName evidence="11">ATPase subunit I</fullName>
    </alternativeName>
</protein>
<geneLocation type="chloroplast" evidence="14"/>
<keyword evidence="14" id="KW-0934">Plastid</keyword>
<keyword evidence="3 11" id="KW-0138">CF(0)</keyword>
<reference evidence="14" key="1">
    <citation type="journal article" date="2014" name="BMC Evol. Biol.">
        <title>Chloroplast phylogenomic analysis resolves deep-level relationships within the green algal class Trebouxiophyceae.</title>
        <authorList>
            <person name="Lemieux C."/>
            <person name="Otis C."/>
            <person name="Turmel M."/>
        </authorList>
    </citation>
    <scope>NUCLEOTIDE SEQUENCE</scope>
</reference>
<evidence type="ECO:0000313" key="14">
    <source>
        <dbReference type="EMBL" id="AIT94740.1"/>
    </source>
</evidence>
<evidence type="ECO:0000256" key="8">
    <source>
        <dbReference type="ARBA" id="ARBA00023136"/>
    </source>
</evidence>
<gene>
    <name evidence="11 14" type="primary">atpF</name>
</gene>
<dbReference type="HAMAP" id="MF_01398">
    <property type="entry name" value="ATP_synth_b_bprime"/>
    <property type="match status" value="1"/>
</dbReference>
<name>A0A097KNJ1_GLOST</name>
<dbReference type="RefSeq" id="YP_009105925.1">
    <property type="nucleotide sequence ID" value="NC_025538.1"/>
</dbReference>
<evidence type="ECO:0000256" key="6">
    <source>
        <dbReference type="ARBA" id="ARBA00022989"/>
    </source>
</evidence>
<feature type="coiled-coil region" evidence="13">
    <location>
        <begin position="50"/>
        <end position="98"/>
    </location>
</feature>
<dbReference type="EMBL" id="KM462877">
    <property type="protein sequence ID" value="AIT94740.1"/>
    <property type="molecule type" value="Genomic_DNA"/>
</dbReference>
<keyword evidence="8 11" id="KW-0472">Membrane</keyword>
<dbReference type="InterPro" id="IPR002146">
    <property type="entry name" value="ATP_synth_b/b'su_bac/chlpt"/>
</dbReference>
<accession>A0A097KNJ1</accession>